<organism evidence="8 9">
    <name type="scientific">Pseudothermotoga thermarum DSM 5069</name>
    <dbReference type="NCBI Taxonomy" id="688269"/>
    <lineage>
        <taxon>Bacteria</taxon>
        <taxon>Thermotogati</taxon>
        <taxon>Thermotogota</taxon>
        <taxon>Thermotogae</taxon>
        <taxon>Thermotogales</taxon>
        <taxon>Thermotogaceae</taxon>
        <taxon>Pseudothermotoga</taxon>
    </lineage>
</organism>
<evidence type="ECO:0000313" key="8">
    <source>
        <dbReference type="EMBL" id="AEH50665.1"/>
    </source>
</evidence>
<keyword evidence="5" id="KW-0408">Iron</keyword>
<evidence type="ECO:0000256" key="6">
    <source>
        <dbReference type="ARBA" id="ARBA00049417"/>
    </source>
</evidence>
<dbReference type="AlphaFoldDB" id="F7YXM3"/>
<dbReference type="KEGG" id="tta:Theth_0577"/>
<proteinExistence type="predicted"/>
<gene>
    <name evidence="8" type="ORF">Theth_0577</name>
</gene>
<dbReference type="PANTHER" id="PTHR35795">
    <property type="entry name" value="SLR1885 PROTEIN"/>
    <property type="match status" value="1"/>
</dbReference>
<dbReference type="GO" id="GO:0008803">
    <property type="term" value="F:bis(5'-nucleosyl)-tetraphosphatase (symmetrical) activity"/>
    <property type="evidence" value="ECO:0007669"/>
    <property type="project" value="UniProtKB-EC"/>
</dbReference>
<dbReference type="HOGENOM" id="CLU_089580_1_2_0"/>
<name>F7YXM3_9THEM</name>
<dbReference type="eggNOG" id="COG1713">
    <property type="taxonomic scope" value="Bacteria"/>
</dbReference>
<dbReference type="SUPFAM" id="SSF109604">
    <property type="entry name" value="HD-domain/PDEase-like"/>
    <property type="match status" value="1"/>
</dbReference>
<dbReference type="EMBL" id="CP002351">
    <property type="protein sequence ID" value="AEH50665.1"/>
    <property type="molecule type" value="Genomic_DNA"/>
</dbReference>
<dbReference type="PATRIC" id="fig|688269.3.peg.599"/>
<evidence type="ECO:0000256" key="3">
    <source>
        <dbReference type="ARBA" id="ARBA00022741"/>
    </source>
</evidence>
<evidence type="ECO:0000256" key="4">
    <source>
        <dbReference type="ARBA" id="ARBA00022801"/>
    </source>
</evidence>
<evidence type="ECO:0000256" key="2">
    <source>
        <dbReference type="ARBA" id="ARBA00022723"/>
    </source>
</evidence>
<dbReference type="InterPro" id="IPR006674">
    <property type="entry name" value="HD_domain"/>
</dbReference>
<evidence type="ECO:0000259" key="7">
    <source>
        <dbReference type="SMART" id="SM00471"/>
    </source>
</evidence>
<dbReference type="InterPro" id="IPR005249">
    <property type="entry name" value="YqeK"/>
</dbReference>
<dbReference type="OrthoDB" id="46240at2"/>
<dbReference type="InterPro" id="IPR003607">
    <property type="entry name" value="HD/PDEase_dom"/>
</dbReference>
<keyword evidence="2" id="KW-0479">Metal-binding</keyword>
<comment type="catalytic activity">
    <reaction evidence="6">
        <text>P(1),P(4)-bis(5'-adenosyl) tetraphosphate + H2O = 2 ADP + 2 H(+)</text>
        <dbReference type="Rhea" id="RHEA:24252"/>
        <dbReference type="ChEBI" id="CHEBI:15377"/>
        <dbReference type="ChEBI" id="CHEBI:15378"/>
        <dbReference type="ChEBI" id="CHEBI:58141"/>
        <dbReference type="ChEBI" id="CHEBI:456216"/>
        <dbReference type="EC" id="3.6.1.41"/>
    </reaction>
</comment>
<protein>
    <recommendedName>
        <fullName evidence="1">bis(5'-nucleosyl)-tetraphosphatase (symmetrical)</fullName>
        <ecNumber evidence="1">3.6.1.41</ecNumber>
    </recommendedName>
</protein>
<dbReference type="Gene3D" id="1.10.3210.10">
    <property type="entry name" value="Hypothetical protein af1432"/>
    <property type="match status" value="1"/>
</dbReference>
<keyword evidence="9" id="KW-1185">Reference proteome</keyword>
<evidence type="ECO:0000256" key="1">
    <source>
        <dbReference type="ARBA" id="ARBA00012506"/>
    </source>
</evidence>
<sequence>MTEKVGEKAFDLISELRNLAFHFLTPSRYNHAMKCVEFGLKLAEIHKIDKQKVEISCLAHDLFRDFPPNILLKLASRYGIVINDYELVNPVLLHGKVAAKYLERRYQLRDEKLLLAVAYHTSGHKDFDEVGKILFLADSLEESRDYESVQELRKLAMEDLKEGLLKTLANKICYAIQRSYLLLPETIEMWNELIKRERFGFFEPDMLQNNKKR</sequence>
<dbReference type="RefSeq" id="WP_013931888.1">
    <property type="nucleotide sequence ID" value="NC_015707.1"/>
</dbReference>
<dbReference type="EC" id="3.6.1.41" evidence="1"/>
<dbReference type="CDD" id="cd00077">
    <property type="entry name" value="HDc"/>
    <property type="match status" value="1"/>
</dbReference>
<dbReference type="Pfam" id="PF01966">
    <property type="entry name" value="HD"/>
    <property type="match status" value="1"/>
</dbReference>
<dbReference type="PANTHER" id="PTHR35795:SF1">
    <property type="entry name" value="BIS(5'-NUCLEOSYL)-TETRAPHOSPHATASE, SYMMETRICAL"/>
    <property type="match status" value="1"/>
</dbReference>
<dbReference type="GO" id="GO:0046872">
    <property type="term" value="F:metal ion binding"/>
    <property type="evidence" value="ECO:0007669"/>
    <property type="project" value="UniProtKB-KW"/>
</dbReference>
<evidence type="ECO:0000313" key="9">
    <source>
        <dbReference type="Proteomes" id="UP000006804"/>
    </source>
</evidence>
<reference evidence="8 9" key="1">
    <citation type="submission" date="2010-11" db="EMBL/GenBank/DDBJ databases">
        <title>The complete genome of Thermotoga thermarum DSM 5069.</title>
        <authorList>
            <consortium name="US DOE Joint Genome Institute (JGI-PGF)"/>
            <person name="Lucas S."/>
            <person name="Copeland A."/>
            <person name="Lapidus A."/>
            <person name="Bruce D."/>
            <person name="Goodwin L."/>
            <person name="Pitluck S."/>
            <person name="Kyrpides N."/>
            <person name="Mavromatis K."/>
            <person name="Ivanova N."/>
            <person name="Zeytun A."/>
            <person name="Brettin T."/>
            <person name="Detter J.C."/>
            <person name="Tapia R."/>
            <person name="Han C."/>
            <person name="Land M."/>
            <person name="Hauser L."/>
            <person name="Markowitz V."/>
            <person name="Cheng J.-F."/>
            <person name="Hugenholtz P."/>
            <person name="Woyke T."/>
            <person name="Wu D."/>
            <person name="Spring S."/>
            <person name="Schroeder M."/>
            <person name="Brambilla E."/>
            <person name="Klenk H.-P."/>
            <person name="Eisen J.A."/>
        </authorList>
    </citation>
    <scope>NUCLEOTIDE SEQUENCE [LARGE SCALE GENOMIC DNA]</scope>
    <source>
        <strain evidence="8 9">DSM 5069</strain>
    </source>
</reference>
<accession>F7YXM3</accession>
<dbReference type="STRING" id="688269.Theth_0577"/>
<feature type="domain" description="HD/PDEase" evidence="7">
    <location>
        <begin position="24"/>
        <end position="152"/>
    </location>
</feature>
<keyword evidence="4 8" id="KW-0378">Hydrolase</keyword>
<dbReference type="NCBIfam" id="TIGR00488">
    <property type="entry name" value="bis(5'-nucleosyl)-tetraphosphatase (symmetrical) YqeK"/>
    <property type="match status" value="1"/>
</dbReference>
<dbReference type="Proteomes" id="UP000006804">
    <property type="component" value="Chromosome"/>
</dbReference>
<dbReference type="GO" id="GO:0000166">
    <property type="term" value="F:nucleotide binding"/>
    <property type="evidence" value="ECO:0007669"/>
    <property type="project" value="UniProtKB-KW"/>
</dbReference>
<dbReference type="SMART" id="SM00471">
    <property type="entry name" value="HDc"/>
    <property type="match status" value="1"/>
</dbReference>
<keyword evidence="3" id="KW-0547">Nucleotide-binding</keyword>
<dbReference type="InterPro" id="IPR051094">
    <property type="entry name" value="Diverse_Catalytic_Enzymes"/>
</dbReference>
<evidence type="ECO:0000256" key="5">
    <source>
        <dbReference type="ARBA" id="ARBA00023004"/>
    </source>
</evidence>